<dbReference type="PROSITE" id="PS51784">
    <property type="entry name" value="EXOI_SH3"/>
    <property type="match status" value="1"/>
</dbReference>
<dbReference type="SMART" id="SM00479">
    <property type="entry name" value="EXOIII"/>
    <property type="match status" value="1"/>
</dbReference>
<evidence type="ECO:0000259" key="18">
    <source>
        <dbReference type="PROSITE" id="PS51785"/>
    </source>
</evidence>
<feature type="binding site" evidence="15">
    <location>
        <position position="165"/>
    </location>
    <ligand>
        <name>substrate</name>
    </ligand>
</feature>
<keyword evidence="8 14" id="KW-0269">Exonuclease</keyword>
<dbReference type="PROSITE" id="PS51785">
    <property type="entry name" value="EXOI_C"/>
    <property type="match status" value="1"/>
</dbReference>
<evidence type="ECO:0000256" key="15">
    <source>
        <dbReference type="PIRSR" id="PIRSR000977-1"/>
    </source>
</evidence>
<dbReference type="OrthoDB" id="9763470at2"/>
<evidence type="ECO:0000256" key="7">
    <source>
        <dbReference type="ARBA" id="ARBA00022801"/>
    </source>
</evidence>
<evidence type="ECO:0000256" key="11">
    <source>
        <dbReference type="ARBA" id="ARBA00023204"/>
    </source>
</evidence>
<feature type="domain" description="ExoI C-terminal" evidence="18">
    <location>
        <begin position="354"/>
        <end position="470"/>
    </location>
</feature>
<dbReference type="Gene3D" id="1.20.1280.70">
    <property type="entry name" value="Exonuclease ExoI, domain 3"/>
    <property type="match status" value="1"/>
</dbReference>
<comment type="cofactor">
    <cofactor evidence="16">
        <name>Mg(2+)</name>
        <dbReference type="ChEBI" id="CHEBI:18420"/>
    </cofactor>
    <text evidence="16">Binds 2 Mg(2+) ions per monomer.</text>
</comment>
<keyword evidence="11 14" id="KW-0234">DNA repair</keyword>
<proteinExistence type="predicted"/>
<evidence type="ECO:0000256" key="10">
    <source>
        <dbReference type="ARBA" id="ARBA00023125"/>
    </source>
</evidence>
<keyword evidence="5 16" id="KW-0479">Metal-binding</keyword>
<reference evidence="19 20" key="1">
    <citation type="submission" date="2018-12" db="EMBL/GenBank/DDBJ databases">
        <authorList>
            <person name="Chong R.A."/>
        </authorList>
    </citation>
    <scope>NUCLEOTIDE SEQUENCE [LARGE SCALE GENOMIC DNA]</scope>
    <source>
        <strain evidence="19 20">Ane</strain>
    </source>
</reference>
<dbReference type="Gene3D" id="3.30.420.10">
    <property type="entry name" value="Ribonuclease H-like superfamily/Ribonuclease H"/>
    <property type="match status" value="1"/>
</dbReference>
<evidence type="ECO:0000259" key="17">
    <source>
        <dbReference type="PROSITE" id="PS51784"/>
    </source>
</evidence>
<gene>
    <name evidence="19" type="ORF">D9V64_02835</name>
</gene>
<dbReference type="EMBL" id="CP034885">
    <property type="protein sequence ID" value="QCI19135.1"/>
    <property type="molecule type" value="Genomic_DNA"/>
</dbReference>
<keyword evidence="9 16" id="KW-0460">Magnesium</keyword>
<comment type="function">
    <text evidence="12">Degrades single-stranded DNA (ssDNA) in a highly processive manner. Also functions as a DNA deoxyribophosphodiesterase that releases deoxyribose-phosphate moieties following the cleavage of DNA at an apurinic/apyrimidinic (AP) site by either an AP endonuclease or AP lyase.</text>
</comment>
<dbReference type="Gene3D" id="3.30.1520.20">
    <property type="entry name" value="Exonuclease ExoI, domain 2"/>
    <property type="match status" value="1"/>
</dbReference>
<evidence type="ECO:0000256" key="6">
    <source>
        <dbReference type="ARBA" id="ARBA00022763"/>
    </source>
</evidence>
<evidence type="ECO:0000256" key="13">
    <source>
        <dbReference type="ARBA" id="ARBA00046792"/>
    </source>
</evidence>
<evidence type="ECO:0000256" key="9">
    <source>
        <dbReference type="ARBA" id="ARBA00022842"/>
    </source>
</evidence>
<comment type="subunit">
    <text evidence="13">Monomer. Interacts with ssb (via C-terminus); this interaction stimulates the exonuclease activity by recruiting the enzyme to its substrate.</text>
</comment>
<reference evidence="19 20" key="2">
    <citation type="submission" date="2019-05" db="EMBL/GenBank/DDBJ databases">
        <title>Genome evolution of the obligate endosymbiont Buchnera aphidicola.</title>
        <authorList>
            <person name="Moran N.A."/>
        </authorList>
    </citation>
    <scope>NUCLEOTIDE SEQUENCE [LARGE SCALE GENOMIC DNA]</scope>
    <source>
        <strain evidence="19 20">Ane</strain>
    </source>
</reference>
<evidence type="ECO:0000313" key="20">
    <source>
        <dbReference type="Proteomes" id="UP000298791"/>
    </source>
</evidence>
<sequence length="481" mass="57820">MLYFPKNQFTFLFYDYETFGTHTSLDKPAQFASIRTDKDLNIIEDPKCFYCFPSDDYFPEPYSILITKITPQFTLKQGMNEYHFANKIYNILIKPNTCIVGYNNIAFDDEITRNIFYRNFLDPYEWSWKNKNSRWDLLNIMRICYLLRPDGIQWPKNNIGLPIFKLSDLTRENHILHNSAHNAISDVYATIKLAKLIKEKQPKLFNFFLKYRKKNALYKLVHIEKFQPILYISSCFGSIRNNMSFVLPLCWDENNNNVLIAIDLFKDVKSLIGFLEKKDYQDITIKDLFNLGVLLIYLNRCPILLPIQLISTEDIERLKLKDFYIDKKINLIKLNYFIANIIRKIIYQKNEFQNLSNVDLQIYNGFFNLYDRQLIKKINQTKPINLKNIKLNFSDTRLKELFFRYKARNFFFILDSNEKKIWINHCFKVFTRSALEKYIIKINHLLEEFSFDTEKTNLLKKLLEYVFQKYKNLFYEKINLN</sequence>
<dbReference type="AlphaFoldDB" id="A0A4D6Y3U8"/>
<dbReference type="GO" id="GO:0003677">
    <property type="term" value="F:DNA binding"/>
    <property type="evidence" value="ECO:0007669"/>
    <property type="project" value="UniProtKB-KW"/>
</dbReference>
<evidence type="ECO:0000256" key="8">
    <source>
        <dbReference type="ARBA" id="ARBA00022839"/>
    </source>
</evidence>
<feature type="domain" description="ExoI SH3-like" evidence="17">
    <location>
        <begin position="202"/>
        <end position="353"/>
    </location>
</feature>
<dbReference type="InterPro" id="IPR036397">
    <property type="entry name" value="RNaseH_sf"/>
</dbReference>
<dbReference type="Gene3D" id="1.10.287.1240">
    <property type="match status" value="1"/>
</dbReference>
<evidence type="ECO:0000256" key="4">
    <source>
        <dbReference type="ARBA" id="ARBA00022722"/>
    </source>
</evidence>
<keyword evidence="4 14" id="KW-0540">Nuclease</keyword>
<evidence type="ECO:0000256" key="12">
    <source>
        <dbReference type="ARBA" id="ARBA00046035"/>
    </source>
</evidence>
<keyword evidence="6 14" id="KW-0227">DNA damage</keyword>
<dbReference type="InterPro" id="IPR038649">
    <property type="entry name" value="EXOI_SH3_sf"/>
</dbReference>
<dbReference type="Pfam" id="PF26016">
    <property type="entry name" value="ExoI_C"/>
    <property type="match status" value="1"/>
</dbReference>
<dbReference type="Pfam" id="PF00929">
    <property type="entry name" value="RNase_T"/>
    <property type="match status" value="1"/>
</dbReference>
<dbReference type="FunFam" id="1.20.1280.70:FF:000001">
    <property type="entry name" value="Exodeoxyribonuclease I"/>
    <property type="match status" value="1"/>
</dbReference>
<protein>
    <recommendedName>
        <fullName evidence="3 14">Exodeoxyribonuclease I</fullName>
        <ecNumber evidence="2 14">3.1.11.1</ecNumber>
    </recommendedName>
</protein>
<organism evidence="19 20">
    <name type="scientific">Buchnera aphidicola</name>
    <name type="common">Aphis nerii</name>
    <dbReference type="NCBI Taxonomy" id="1241835"/>
    <lineage>
        <taxon>Bacteria</taxon>
        <taxon>Pseudomonadati</taxon>
        <taxon>Pseudomonadota</taxon>
        <taxon>Gammaproteobacteria</taxon>
        <taxon>Enterobacterales</taxon>
        <taxon>Erwiniaceae</taxon>
        <taxon>Buchnera</taxon>
    </lineage>
</organism>
<feature type="binding site" evidence="16">
    <location>
        <position position="17"/>
    </location>
    <ligand>
        <name>Mg(2+)</name>
        <dbReference type="ChEBI" id="CHEBI:18420"/>
        <label>2</label>
    </ligand>
</feature>
<dbReference type="GO" id="GO:0046872">
    <property type="term" value="F:metal ion binding"/>
    <property type="evidence" value="ECO:0007669"/>
    <property type="project" value="UniProtKB-KW"/>
</dbReference>
<evidence type="ECO:0000256" key="16">
    <source>
        <dbReference type="PIRSR" id="PIRSR000977-2"/>
    </source>
</evidence>
<feature type="binding site" evidence="16">
    <location>
        <position position="186"/>
    </location>
    <ligand>
        <name>Mg(2+)</name>
        <dbReference type="ChEBI" id="CHEBI:18420"/>
        <label>2</label>
    </ligand>
</feature>
<dbReference type="Proteomes" id="UP000298791">
    <property type="component" value="Chromosome"/>
</dbReference>
<evidence type="ECO:0000256" key="3">
    <source>
        <dbReference type="ARBA" id="ARBA00019900"/>
    </source>
</evidence>
<feature type="binding site" evidence="15">
    <location>
        <position position="17"/>
    </location>
    <ligand>
        <name>substrate</name>
    </ligand>
</feature>
<dbReference type="NCBIfam" id="NF008746">
    <property type="entry name" value="PRK11779.1"/>
    <property type="match status" value="1"/>
</dbReference>
<dbReference type="InterPro" id="IPR012337">
    <property type="entry name" value="RNaseH-like_sf"/>
</dbReference>
<dbReference type="InterPro" id="IPR023607">
    <property type="entry name" value="Exodeoxyribonuclease_I"/>
</dbReference>
<evidence type="ECO:0000313" key="19">
    <source>
        <dbReference type="EMBL" id="QCI19135.1"/>
    </source>
</evidence>
<evidence type="ECO:0000256" key="1">
    <source>
        <dbReference type="ARBA" id="ARBA00000563"/>
    </source>
</evidence>
<evidence type="ECO:0000256" key="5">
    <source>
        <dbReference type="ARBA" id="ARBA00022723"/>
    </source>
</evidence>
<dbReference type="PIRSF" id="PIRSF000977">
    <property type="entry name" value="Exodeoxyribonuclease_I"/>
    <property type="match status" value="1"/>
</dbReference>
<dbReference type="EC" id="3.1.11.1" evidence="2 14"/>
<feature type="binding site" evidence="16">
    <location>
        <position position="15"/>
    </location>
    <ligand>
        <name>Mg(2+)</name>
        <dbReference type="ChEBI" id="CHEBI:18420"/>
        <label>1</label>
    </ligand>
</feature>
<evidence type="ECO:0000256" key="2">
    <source>
        <dbReference type="ARBA" id="ARBA00012108"/>
    </source>
</evidence>
<comment type="catalytic activity">
    <reaction evidence="1 14">
        <text>Exonucleolytic cleavage in the 3'- to 5'-direction to yield nucleoside 5'-phosphates.</text>
        <dbReference type="EC" id="3.1.11.1"/>
    </reaction>
</comment>
<dbReference type="InterPro" id="IPR058561">
    <property type="entry name" value="Exonuc_1_C"/>
</dbReference>
<name>A0A4D6Y3U8_9GAMM</name>
<dbReference type="InterPro" id="IPR034747">
    <property type="entry name" value="EXOI_SH3"/>
</dbReference>
<dbReference type="GO" id="GO:0008310">
    <property type="term" value="F:single-stranded DNA 3'-5' DNA exonuclease activity"/>
    <property type="evidence" value="ECO:0007669"/>
    <property type="project" value="UniProtKB-EC"/>
</dbReference>
<dbReference type="FunFam" id="3.30.420.10:FF:000033">
    <property type="entry name" value="Exodeoxyribonuclease I"/>
    <property type="match status" value="1"/>
</dbReference>
<dbReference type="GO" id="GO:0006281">
    <property type="term" value="P:DNA repair"/>
    <property type="evidence" value="ECO:0007669"/>
    <property type="project" value="UniProtKB-KW"/>
</dbReference>
<dbReference type="SUPFAM" id="SSF53098">
    <property type="entry name" value="Ribonuclease H-like"/>
    <property type="match status" value="1"/>
</dbReference>
<dbReference type="Pfam" id="PF08411">
    <property type="entry name" value="ExoI_SH3"/>
    <property type="match status" value="1"/>
</dbReference>
<accession>A0A4D6Y3U8</accession>
<dbReference type="CDD" id="cd06138">
    <property type="entry name" value="ExoI_N"/>
    <property type="match status" value="1"/>
</dbReference>
<keyword evidence="7 14" id="KW-0378">Hydrolase</keyword>
<dbReference type="InterPro" id="IPR013620">
    <property type="entry name" value="Exonuc_1_SH3"/>
</dbReference>
<keyword evidence="10" id="KW-0238">DNA-binding</keyword>
<evidence type="ECO:0000256" key="14">
    <source>
        <dbReference type="PIRNR" id="PIRNR000977"/>
    </source>
</evidence>
<dbReference type="InterPro" id="IPR013520">
    <property type="entry name" value="Ribonucl_H"/>
</dbReference>